<accession>A0A9D1I6Q9</accession>
<dbReference type="GO" id="GO:0004553">
    <property type="term" value="F:hydrolase activity, hydrolyzing O-glycosyl compounds"/>
    <property type="evidence" value="ECO:0007669"/>
    <property type="project" value="InterPro"/>
</dbReference>
<sequence>MIWSNPIVYPQSVEQGRGFRDPFFLKEGDCWYLTGTMYPHFEGDKGARERTRGVPLYRTRDFVHWELIDIILKRPDPSEGKWYQNYFWAPELFLYNGRYYLTVSCSRRGHYEKDAGVDGLQAVCLAVADRIEGPYQVLTEKEPLLIGNDAHLFRDEDGRVYLFASGIICAEIDLEHARLTGRPQQIVTPVAGSRAWNGQRDGVGFEGPYVIKRNGKYLLFYSTWARGYEIGIAESSADSPLTGWRLQKAPFYGAMNRESCRHYGAEYEEGYYAYNYREAGHNSVFLGPDGGDWIAAHVFEHGDGDDRIKLAIDRLQYEEGTACVRDQNGKLVNGPTHGRQFIDSSHPPYAAACKALDTWAWCRIGESYKPPEKTELLFENGWRKSCGVSWEGAADLSREGTSVINGSVFYEGTEYPCKLTVSVQKELPNRKETMQL</sequence>
<evidence type="ECO:0000259" key="6">
    <source>
        <dbReference type="Pfam" id="PF07532"/>
    </source>
</evidence>
<protein>
    <submittedName>
        <fullName evidence="7">Family 43 glycosylhydrolase</fullName>
    </submittedName>
</protein>
<evidence type="ECO:0000256" key="2">
    <source>
        <dbReference type="ARBA" id="ARBA00022801"/>
    </source>
</evidence>
<dbReference type="AlphaFoldDB" id="A0A9D1I6Q9"/>
<keyword evidence="2 5" id="KW-0378">Hydrolase</keyword>
<evidence type="ECO:0000256" key="1">
    <source>
        <dbReference type="ARBA" id="ARBA00009865"/>
    </source>
</evidence>
<name>A0A9D1I6Q9_9CLOT</name>
<evidence type="ECO:0000256" key="5">
    <source>
        <dbReference type="RuleBase" id="RU361187"/>
    </source>
</evidence>
<dbReference type="PANTHER" id="PTHR42812:SF5">
    <property type="entry name" value="ENDO-ARABINASE"/>
    <property type="match status" value="1"/>
</dbReference>
<dbReference type="InterPro" id="IPR011081">
    <property type="entry name" value="Big_4"/>
</dbReference>
<comment type="caution">
    <text evidence="7">The sequence shown here is derived from an EMBL/GenBank/DDBJ whole genome shotgun (WGS) entry which is preliminary data.</text>
</comment>
<dbReference type="EMBL" id="DVMM01000009">
    <property type="protein sequence ID" value="HIU28752.1"/>
    <property type="molecule type" value="Genomic_DNA"/>
</dbReference>
<dbReference type="Proteomes" id="UP000824089">
    <property type="component" value="Unassembled WGS sequence"/>
</dbReference>
<proteinExistence type="inferred from homology"/>
<dbReference type="SUPFAM" id="SSF75005">
    <property type="entry name" value="Arabinanase/levansucrase/invertase"/>
    <property type="match status" value="1"/>
</dbReference>
<dbReference type="InterPro" id="IPR023296">
    <property type="entry name" value="Glyco_hydro_beta-prop_sf"/>
</dbReference>
<feature type="domain" description="Bacterial Ig-like" evidence="6">
    <location>
        <begin position="365"/>
        <end position="408"/>
    </location>
</feature>
<dbReference type="Pfam" id="PF07532">
    <property type="entry name" value="Big_4"/>
    <property type="match status" value="1"/>
</dbReference>
<evidence type="ECO:0000256" key="4">
    <source>
        <dbReference type="PIRSR" id="PIRSR606710-2"/>
    </source>
</evidence>
<keyword evidence="3 5" id="KW-0326">Glycosidase</keyword>
<evidence type="ECO:0000313" key="7">
    <source>
        <dbReference type="EMBL" id="HIU28752.1"/>
    </source>
</evidence>
<comment type="similarity">
    <text evidence="1 5">Belongs to the glycosyl hydrolase 43 family.</text>
</comment>
<dbReference type="Pfam" id="PF04616">
    <property type="entry name" value="Glyco_hydro_43"/>
    <property type="match status" value="1"/>
</dbReference>
<dbReference type="InterPro" id="IPR006710">
    <property type="entry name" value="Glyco_hydro_43"/>
</dbReference>
<evidence type="ECO:0000256" key="3">
    <source>
        <dbReference type="ARBA" id="ARBA00023295"/>
    </source>
</evidence>
<dbReference type="Gene3D" id="2.115.10.20">
    <property type="entry name" value="Glycosyl hydrolase domain, family 43"/>
    <property type="match status" value="1"/>
</dbReference>
<evidence type="ECO:0000313" key="8">
    <source>
        <dbReference type="Proteomes" id="UP000824089"/>
    </source>
</evidence>
<dbReference type="PANTHER" id="PTHR42812">
    <property type="entry name" value="BETA-XYLOSIDASE"/>
    <property type="match status" value="1"/>
</dbReference>
<reference evidence="7" key="2">
    <citation type="journal article" date="2021" name="PeerJ">
        <title>Extensive microbial diversity within the chicken gut microbiome revealed by metagenomics and culture.</title>
        <authorList>
            <person name="Gilroy R."/>
            <person name="Ravi A."/>
            <person name="Getino M."/>
            <person name="Pursley I."/>
            <person name="Horton D.L."/>
            <person name="Alikhan N.F."/>
            <person name="Baker D."/>
            <person name="Gharbi K."/>
            <person name="Hall N."/>
            <person name="Watson M."/>
            <person name="Adriaenssens E.M."/>
            <person name="Foster-Nyarko E."/>
            <person name="Jarju S."/>
            <person name="Secka A."/>
            <person name="Antonio M."/>
            <person name="Oren A."/>
            <person name="Chaudhuri R.R."/>
            <person name="La Ragione R."/>
            <person name="Hildebrand F."/>
            <person name="Pallen M.J."/>
        </authorList>
    </citation>
    <scope>NUCLEOTIDE SEQUENCE</scope>
    <source>
        <strain evidence="7">CHK195-4489</strain>
    </source>
</reference>
<feature type="site" description="Important for catalytic activity, responsible for pKa modulation of the active site Glu and correct orientation of both the proton donor and substrate" evidence="4">
    <location>
        <position position="149"/>
    </location>
</feature>
<dbReference type="InterPro" id="IPR051795">
    <property type="entry name" value="Glycosyl_Hydrlase_43"/>
</dbReference>
<reference evidence="7" key="1">
    <citation type="submission" date="2020-10" db="EMBL/GenBank/DDBJ databases">
        <authorList>
            <person name="Gilroy R."/>
        </authorList>
    </citation>
    <scope>NUCLEOTIDE SEQUENCE</scope>
    <source>
        <strain evidence="7">CHK195-4489</strain>
    </source>
</reference>
<gene>
    <name evidence="7" type="ORF">IAD50_00465</name>
</gene>
<dbReference type="GO" id="GO:0005975">
    <property type="term" value="P:carbohydrate metabolic process"/>
    <property type="evidence" value="ECO:0007669"/>
    <property type="project" value="InterPro"/>
</dbReference>
<organism evidence="7 8">
    <name type="scientific">Candidatus Egerieisoma faecipullorum</name>
    <dbReference type="NCBI Taxonomy" id="2840963"/>
    <lineage>
        <taxon>Bacteria</taxon>
        <taxon>Bacillati</taxon>
        <taxon>Bacillota</taxon>
        <taxon>Clostridia</taxon>
        <taxon>Eubacteriales</taxon>
        <taxon>Clostridiaceae</taxon>
        <taxon>Clostridiaceae incertae sedis</taxon>
        <taxon>Candidatus Egerieisoma</taxon>
    </lineage>
</organism>